<feature type="domain" description="Agenet" evidence="1">
    <location>
        <begin position="7"/>
        <end position="76"/>
    </location>
</feature>
<dbReference type="OMA" id="CSKQEGF"/>
<keyword evidence="3" id="KW-1185">Reference proteome</keyword>
<name>A0A7N0SXC8_KALFE</name>
<dbReference type="AlphaFoldDB" id="A0A7N0SXC8"/>
<dbReference type="PANTHER" id="PTHR31917:SF50">
    <property type="entry name" value="DUF724 DOMAIN-CONTAINING PROTEIN 1-RELATED"/>
    <property type="match status" value="1"/>
</dbReference>
<evidence type="ECO:0000313" key="2">
    <source>
        <dbReference type="EnsemblPlants" id="Kaladp0011s1106.1.v1.1.CDS.1"/>
    </source>
</evidence>
<dbReference type="Proteomes" id="UP000594263">
    <property type="component" value="Unplaced"/>
</dbReference>
<dbReference type="CDD" id="cd20405">
    <property type="entry name" value="Tudor_Agenet_AtDUF_rpt1_3"/>
    <property type="match status" value="1"/>
</dbReference>
<dbReference type="SMART" id="SM00743">
    <property type="entry name" value="Agenet"/>
    <property type="match status" value="2"/>
</dbReference>
<dbReference type="Pfam" id="PF05641">
    <property type="entry name" value="Agenet"/>
    <property type="match status" value="1"/>
</dbReference>
<reference evidence="2" key="1">
    <citation type="submission" date="2021-01" db="UniProtKB">
        <authorList>
            <consortium name="EnsemblPlants"/>
        </authorList>
    </citation>
    <scope>IDENTIFICATION</scope>
</reference>
<organism evidence="2 3">
    <name type="scientific">Kalanchoe fedtschenkoi</name>
    <name type="common">Lavender scallops</name>
    <name type="synonym">South American air plant</name>
    <dbReference type="NCBI Taxonomy" id="63787"/>
    <lineage>
        <taxon>Eukaryota</taxon>
        <taxon>Viridiplantae</taxon>
        <taxon>Streptophyta</taxon>
        <taxon>Embryophyta</taxon>
        <taxon>Tracheophyta</taxon>
        <taxon>Spermatophyta</taxon>
        <taxon>Magnoliopsida</taxon>
        <taxon>eudicotyledons</taxon>
        <taxon>Gunneridae</taxon>
        <taxon>Pentapetalae</taxon>
        <taxon>Saxifragales</taxon>
        <taxon>Crassulaceae</taxon>
        <taxon>Kalanchoe</taxon>
    </lineage>
</organism>
<proteinExistence type="predicted"/>
<dbReference type="EnsemblPlants" id="Kaladp0011s1106.1.v1.1">
    <property type="protein sequence ID" value="Kaladp0011s1106.1.v1.1.CDS.1"/>
    <property type="gene ID" value="Kaladp0011s1106.v1.1"/>
</dbReference>
<evidence type="ECO:0000259" key="1">
    <source>
        <dbReference type="SMART" id="SM00743"/>
    </source>
</evidence>
<evidence type="ECO:0000313" key="3">
    <source>
        <dbReference type="Proteomes" id="UP000594263"/>
    </source>
</evidence>
<dbReference type="InterPro" id="IPR008395">
    <property type="entry name" value="Agenet-like_dom"/>
</dbReference>
<accession>A0A7N0SXC8</accession>
<dbReference type="PANTHER" id="PTHR31917">
    <property type="entry name" value="AGENET DOMAIN-CONTAINING PROTEIN-RELATED"/>
    <property type="match status" value="1"/>
</dbReference>
<protein>
    <recommendedName>
        <fullName evidence="1">Agenet domain-containing protein</fullName>
    </recommendedName>
</protein>
<dbReference type="Gramene" id="Kaladp0011s1106.1.v1.1">
    <property type="protein sequence ID" value="Kaladp0011s1106.1.v1.1.CDS.1"/>
    <property type="gene ID" value="Kaladp0011s1106.v1.1"/>
</dbReference>
<feature type="domain" description="Agenet" evidence="1">
    <location>
        <begin position="78"/>
        <end position="134"/>
    </location>
</feature>
<dbReference type="InterPro" id="IPR014002">
    <property type="entry name" value="Agenet_dom_plant"/>
</dbReference>
<sequence length="155" mass="17835">MGRRSIMKLREGERVEVSSTEEGFIGSYYEAVIVDVNVSQSSYMVRYKDLLKEDGSGALIEPAHHSEIRPLPPTVKLVEYEAGDVVDAFANDGWWVGVLVEKRGAFGYVRFDDYNKMVVAYPMKHIRIHVDWEDDEWALTSVRDEHRIKNVEFHG</sequence>